<dbReference type="AlphaFoldDB" id="A0A3B0S0I9"/>
<dbReference type="EMBL" id="UOEC01000141">
    <property type="protein sequence ID" value="VAV97252.1"/>
    <property type="molecule type" value="Genomic_DNA"/>
</dbReference>
<gene>
    <name evidence="2" type="ORF">MNBD_ALPHA08-2325</name>
</gene>
<organism evidence="2">
    <name type="scientific">hydrothermal vent metagenome</name>
    <dbReference type="NCBI Taxonomy" id="652676"/>
    <lineage>
        <taxon>unclassified sequences</taxon>
        <taxon>metagenomes</taxon>
        <taxon>ecological metagenomes</taxon>
    </lineage>
</organism>
<keyword evidence="1" id="KW-1133">Transmembrane helix</keyword>
<evidence type="ECO:0000313" key="2">
    <source>
        <dbReference type="EMBL" id="VAV97252.1"/>
    </source>
</evidence>
<sequence>MELFNAIEWNDYVEIFTYGNPPLYVQLLIFVGLSFAWFMYRVIARKRPMSTGNKIKYKTGFFVVIGLILFQEKFEVRSWMETIGF</sequence>
<feature type="transmembrane region" description="Helical" evidence="1">
    <location>
        <begin position="23"/>
        <end position="43"/>
    </location>
</feature>
<accession>A0A3B0S0I9</accession>
<evidence type="ECO:0000256" key="1">
    <source>
        <dbReference type="SAM" id="Phobius"/>
    </source>
</evidence>
<reference evidence="2" key="1">
    <citation type="submission" date="2018-06" db="EMBL/GenBank/DDBJ databases">
        <authorList>
            <person name="Zhirakovskaya E."/>
        </authorList>
    </citation>
    <scope>NUCLEOTIDE SEQUENCE</scope>
</reference>
<proteinExistence type="predicted"/>
<name>A0A3B0S0I9_9ZZZZ</name>
<keyword evidence="1" id="KW-0812">Transmembrane</keyword>
<protein>
    <submittedName>
        <fullName evidence="2">Uncharacterized protein</fullName>
    </submittedName>
</protein>
<keyword evidence="1" id="KW-0472">Membrane</keyword>